<evidence type="ECO:0000259" key="5">
    <source>
        <dbReference type="PROSITE" id="PS50003"/>
    </source>
</evidence>
<feature type="region of interest" description="Disordered" evidence="4">
    <location>
        <begin position="141"/>
        <end position="229"/>
    </location>
</feature>
<dbReference type="InterPro" id="IPR040392">
    <property type="entry name" value="PKHA4-7_PH"/>
</dbReference>
<feature type="region of interest" description="Disordered" evidence="4">
    <location>
        <begin position="1071"/>
        <end position="1090"/>
    </location>
</feature>
<feature type="compositionally biased region" description="Basic and acidic residues" evidence="4">
    <location>
        <begin position="533"/>
        <end position="550"/>
    </location>
</feature>
<feature type="region of interest" description="Disordered" evidence="4">
    <location>
        <begin position="562"/>
        <end position="581"/>
    </location>
</feature>
<feature type="compositionally biased region" description="Polar residues" evidence="4">
    <location>
        <begin position="761"/>
        <end position="770"/>
    </location>
</feature>
<name>A0A1B6C9T0_9HEMI</name>
<dbReference type="SMART" id="SM00233">
    <property type="entry name" value="PH"/>
    <property type="match status" value="1"/>
</dbReference>
<feature type="region of interest" description="Disordered" evidence="4">
    <location>
        <begin position="609"/>
        <end position="770"/>
    </location>
</feature>
<feature type="region of interest" description="Disordered" evidence="4">
    <location>
        <begin position="500"/>
        <end position="550"/>
    </location>
</feature>
<dbReference type="InterPro" id="IPR011993">
    <property type="entry name" value="PH-like_dom_sf"/>
</dbReference>
<evidence type="ECO:0000256" key="1">
    <source>
        <dbReference type="ARBA" id="ARBA00004496"/>
    </source>
</evidence>
<feature type="compositionally biased region" description="Polar residues" evidence="4">
    <location>
        <begin position="277"/>
        <end position="286"/>
    </location>
</feature>
<reference evidence="6" key="1">
    <citation type="submission" date="2015-12" db="EMBL/GenBank/DDBJ databases">
        <title>De novo transcriptome assembly of four potential Pierce s Disease insect vectors from Arizona vineyards.</title>
        <authorList>
            <person name="Tassone E.E."/>
        </authorList>
    </citation>
    <scope>NUCLEOTIDE SEQUENCE</scope>
</reference>
<feature type="region of interest" description="Disordered" evidence="4">
    <location>
        <begin position="1202"/>
        <end position="1230"/>
    </location>
</feature>
<keyword evidence="2" id="KW-0963">Cytoplasm</keyword>
<dbReference type="EMBL" id="GEDC01027114">
    <property type="protein sequence ID" value="JAS10184.1"/>
    <property type="molecule type" value="Transcribed_RNA"/>
</dbReference>
<feature type="region of interest" description="Disordered" evidence="4">
    <location>
        <begin position="1098"/>
        <end position="1136"/>
    </location>
</feature>
<organism evidence="6">
    <name type="scientific">Clastoptera arizonana</name>
    <name type="common">Arizona spittle bug</name>
    <dbReference type="NCBI Taxonomy" id="38151"/>
    <lineage>
        <taxon>Eukaryota</taxon>
        <taxon>Metazoa</taxon>
        <taxon>Ecdysozoa</taxon>
        <taxon>Arthropoda</taxon>
        <taxon>Hexapoda</taxon>
        <taxon>Insecta</taxon>
        <taxon>Pterygota</taxon>
        <taxon>Neoptera</taxon>
        <taxon>Paraneoptera</taxon>
        <taxon>Hemiptera</taxon>
        <taxon>Auchenorrhyncha</taxon>
        <taxon>Cercopoidea</taxon>
        <taxon>Clastopteridae</taxon>
        <taxon>Clastoptera</taxon>
    </lineage>
</organism>
<dbReference type="FunFam" id="2.30.29.30:FF:000103">
    <property type="entry name" value="Pleckstrin homology domain-containing family A member 4"/>
    <property type="match status" value="1"/>
</dbReference>
<feature type="compositionally biased region" description="Polar residues" evidence="4">
    <location>
        <begin position="167"/>
        <end position="182"/>
    </location>
</feature>
<feature type="compositionally biased region" description="Basic and acidic residues" evidence="4">
    <location>
        <begin position="1072"/>
        <end position="1084"/>
    </location>
</feature>
<feature type="domain" description="PH" evidence="5">
    <location>
        <begin position="31"/>
        <end position="130"/>
    </location>
</feature>
<feature type="compositionally biased region" description="Polar residues" evidence="4">
    <location>
        <begin position="675"/>
        <end position="686"/>
    </location>
</feature>
<feature type="region of interest" description="Disordered" evidence="4">
    <location>
        <begin position="1"/>
        <end position="20"/>
    </location>
</feature>
<keyword evidence="3" id="KW-0597">Phosphoprotein</keyword>
<feature type="compositionally biased region" description="Polar residues" evidence="4">
    <location>
        <begin position="368"/>
        <end position="382"/>
    </location>
</feature>
<feature type="compositionally biased region" description="Basic and acidic residues" evidence="4">
    <location>
        <begin position="215"/>
        <end position="226"/>
    </location>
</feature>
<dbReference type="GO" id="GO:0005737">
    <property type="term" value="C:cytoplasm"/>
    <property type="evidence" value="ECO:0007669"/>
    <property type="project" value="UniProtKB-SubCell"/>
</dbReference>
<feature type="region of interest" description="Disordered" evidence="4">
    <location>
        <begin position="334"/>
        <end position="355"/>
    </location>
</feature>
<feature type="compositionally biased region" description="Basic and acidic residues" evidence="4">
    <location>
        <begin position="741"/>
        <end position="750"/>
    </location>
</feature>
<protein>
    <recommendedName>
        <fullName evidence="5">PH domain-containing protein</fullName>
    </recommendedName>
</protein>
<feature type="compositionally biased region" description="Acidic residues" evidence="4">
    <location>
        <begin position="1124"/>
        <end position="1136"/>
    </location>
</feature>
<feature type="compositionally biased region" description="Polar residues" evidence="4">
    <location>
        <begin position="143"/>
        <end position="155"/>
    </location>
</feature>
<evidence type="ECO:0000256" key="4">
    <source>
        <dbReference type="SAM" id="MobiDB-lite"/>
    </source>
</evidence>
<sequence length="1410" mass="160310">MATLKKSPGSVTPTKKSHLRSPIIKRPLSAPVTLQGWLHKQGSDGLMLWKKRWFVLSEYCLFYYKGSEEEKLLGSILLPSYKISPCSTEDKVYRKYSFKAEHANMRTYYFAADSQQLMAQWMNALSLASILQESTNWEEHRSGLSTISSQHNASADDSDSGFHGNFRPNTNENSLECTTPSNGWRGHQIPGYQPLYANAPPKPRRVNNDTSSPERSPERPSEDSGRLSRMAQPTDYQFRNDRSYHFNAQHLHRPPVLLPTNQVQLNNTERRTPDTYGRSNSTTPQTGKVIIYPKSRPVDYEDVYQNNPDIISGNHNQMYVSYNNNNQVQYRRREPTNIPPNIDGQQRRFPPRPHSADFLEYDAKRYYQSPTPQSSDSGNQGPYYNGQRLASAQPRRPKSSLDIMHNEVNHDGQHWSEENYARKMRLSASYVSPQLHNMSNSSRATTPSVRQIPVMAPHYYNTNGELASVKMREHSEAIRLQERRWSEYVDARVNKSDQFVRSASARLPRQQRPDDRDDEGSDKSSISAYKRRNSSDNRDGANKTQQREESMKRLLEWKQRMLQSPLTRKSSGSSNRGVAQNEVSKYYKAQVLRELANQEARARSMMNQNQNPVNLNSNPTQWNRTPVNFDGDYWKTGSWEAKEHPTPEHRTSRRKHWDESGHRVGRSRSQDGRRSVSSINRYNSYSSDDEELEETRECRKRVRKSSQAGRSRVNSLEGKSASRSGRQSAPDYENINIPDSTSKDRSDSDSRTVPTEIPPDSSYTNSYKFTPDVNNYDGSKIQKRVQVEKISTTRKNVDHSTLSTIDKYPVLDNDGKIVFDDCHNVQKENINYEDRFTISSKHSDSGYDTLQTGSVLPPDPEVSDLLKFRFDKKRNLSPIVAYPVQTKSIKNPKDYEPWGSKLDESKLIKVFSYQYIKSDKDEEGEENKDLSKVPLKRYETPPENIVQNRIKVFEPGKEEEGALQCKDKLKMQEPLKMSPPMYQPNEAHVAPVRGVDANTSLISKKSPEEITNLKRSRRTSLHGFALGDAMSMLDEEAKYVKREIMAVGKNPKSVRDLLADFERKSQLAKKKLAAEERDNEDNSSKRNVFSDTETLLYDTSSDAEGNSDSGTHLHRIQKSKPALSDDDGNDEDRDEEVAAVLGKKDMFFSSCRDLGHKVDTDSIKSKDYKNGDQSSDVEVIMTPGYLRLSMAESMVTHEDLESHCSSPQNKTPLHKSMVPDPSKRCSSPEEHYMPMTPSKKSVLAPTNDIFAHTRSNSASQTLIMENLLGEESSYVEMTQNGMIQSLLAPETNVSSKNALHRLNSSGSNPDNPRYCEIGTEKDGTHYEFLYKASTHSEPVYMEVSSLFEEKKNNLSDESDSTVLAKREDDGSEQPPTPPRTALPDIVNGSNNGAHKQASVKSDSSDADDEA</sequence>
<dbReference type="PANTHER" id="PTHR12752">
    <property type="entry name" value="PHOSPHOINOSITOL 3-PHOSPHATE-BINDING PROTEIN"/>
    <property type="match status" value="1"/>
</dbReference>
<feature type="compositionally biased region" description="Polar residues" evidence="4">
    <location>
        <begin position="1098"/>
        <end position="1110"/>
    </location>
</feature>
<accession>A0A1B6C9T0</accession>
<feature type="compositionally biased region" description="Polar residues" evidence="4">
    <location>
        <begin position="705"/>
        <end position="714"/>
    </location>
</feature>
<gene>
    <name evidence="6" type="ORF">g.40590</name>
</gene>
<dbReference type="InterPro" id="IPR001849">
    <property type="entry name" value="PH_domain"/>
</dbReference>
<dbReference type="Pfam" id="PF00169">
    <property type="entry name" value="PH"/>
    <property type="match status" value="1"/>
</dbReference>
<dbReference type="CDD" id="cd13248">
    <property type="entry name" value="PH_PEPP1_2_3"/>
    <property type="match status" value="1"/>
</dbReference>
<dbReference type="SUPFAM" id="SSF50729">
    <property type="entry name" value="PH domain-like"/>
    <property type="match status" value="1"/>
</dbReference>
<feature type="region of interest" description="Disordered" evidence="4">
    <location>
        <begin position="268"/>
        <end position="287"/>
    </location>
</feature>
<evidence type="ECO:0000256" key="2">
    <source>
        <dbReference type="ARBA" id="ARBA00022490"/>
    </source>
</evidence>
<dbReference type="PANTHER" id="PTHR12752:SF9">
    <property type="entry name" value="KRAMER, ISOFORM I"/>
    <property type="match status" value="1"/>
</dbReference>
<evidence type="ECO:0000256" key="3">
    <source>
        <dbReference type="ARBA" id="ARBA00022553"/>
    </source>
</evidence>
<dbReference type="GO" id="GO:0016020">
    <property type="term" value="C:membrane"/>
    <property type="evidence" value="ECO:0007669"/>
    <property type="project" value="UniProtKB-ARBA"/>
</dbReference>
<comment type="subcellular location">
    <subcellularLocation>
        <location evidence="1">Cytoplasm</location>
    </subcellularLocation>
</comment>
<feature type="compositionally biased region" description="Low complexity" evidence="4">
    <location>
        <begin position="609"/>
        <end position="619"/>
    </location>
</feature>
<evidence type="ECO:0000313" key="6">
    <source>
        <dbReference type="EMBL" id="JAS10184.1"/>
    </source>
</evidence>
<feature type="compositionally biased region" description="Basic and acidic residues" evidence="4">
    <location>
        <begin position="640"/>
        <end position="674"/>
    </location>
</feature>
<dbReference type="Gene3D" id="2.30.29.30">
    <property type="entry name" value="Pleckstrin-homology domain (PH domain)/Phosphotyrosine-binding domain (PTB)"/>
    <property type="match status" value="1"/>
</dbReference>
<dbReference type="PROSITE" id="PS50003">
    <property type="entry name" value="PH_DOMAIN"/>
    <property type="match status" value="1"/>
</dbReference>
<feature type="region of interest" description="Disordered" evidence="4">
    <location>
        <begin position="1351"/>
        <end position="1410"/>
    </location>
</feature>
<feature type="compositionally biased region" description="Basic and acidic residues" evidence="4">
    <location>
        <begin position="1221"/>
        <end position="1230"/>
    </location>
</feature>
<feature type="non-terminal residue" evidence="6">
    <location>
        <position position="1410"/>
    </location>
</feature>
<feature type="region of interest" description="Disordered" evidence="4">
    <location>
        <begin position="368"/>
        <end position="398"/>
    </location>
</feature>
<proteinExistence type="predicted"/>